<feature type="repeat" description="ANK" evidence="3">
    <location>
        <begin position="1110"/>
        <end position="1142"/>
    </location>
</feature>
<keyword evidence="1" id="KW-0677">Repeat</keyword>
<dbReference type="PROSITE" id="PS50297">
    <property type="entry name" value="ANK_REP_REGION"/>
    <property type="match status" value="2"/>
</dbReference>
<evidence type="ECO:0000256" key="3">
    <source>
        <dbReference type="PROSITE-ProRule" id="PRU00023"/>
    </source>
</evidence>
<protein>
    <submittedName>
        <fullName evidence="5">Ankyrin repeat-containing domain protein</fullName>
    </submittedName>
</protein>
<keyword evidence="2 3" id="KW-0040">ANK repeat</keyword>
<dbReference type="AlphaFoldDB" id="A0AAN7BGJ5"/>
<dbReference type="PANTHER" id="PTHR24123">
    <property type="entry name" value="ANKYRIN REPEAT-CONTAINING"/>
    <property type="match status" value="1"/>
</dbReference>
<evidence type="ECO:0000259" key="4">
    <source>
        <dbReference type="Pfam" id="PF14420"/>
    </source>
</evidence>
<dbReference type="Pfam" id="PF12796">
    <property type="entry name" value="Ank_2"/>
    <property type="match status" value="1"/>
</dbReference>
<dbReference type="InterPro" id="IPR051165">
    <property type="entry name" value="Multifunctional_ANK_Repeat"/>
</dbReference>
<dbReference type="Pfam" id="PF14420">
    <property type="entry name" value="Clr5"/>
    <property type="match status" value="1"/>
</dbReference>
<dbReference type="Proteomes" id="UP001301958">
    <property type="component" value="Unassembled WGS sequence"/>
</dbReference>
<evidence type="ECO:0000313" key="6">
    <source>
        <dbReference type="Proteomes" id="UP001301958"/>
    </source>
</evidence>
<reference evidence="5" key="1">
    <citation type="journal article" date="2023" name="Mol. Phylogenet. Evol.">
        <title>Genome-scale phylogeny and comparative genomics of the fungal order Sordariales.</title>
        <authorList>
            <person name="Hensen N."/>
            <person name="Bonometti L."/>
            <person name="Westerberg I."/>
            <person name="Brannstrom I.O."/>
            <person name="Guillou S."/>
            <person name="Cros-Aarteil S."/>
            <person name="Calhoun S."/>
            <person name="Haridas S."/>
            <person name="Kuo A."/>
            <person name="Mondo S."/>
            <person name="Pangilinan J."/>
            <person name="Riley R."/>
            <person name="LaButti K."/>
            <person name="Andreopoulos B."/>
            <person name="Lipzen A."/>
            <person name="Chen C."/>
            <person name="Yan M."/>
            <person name="Daum C."/>
            <person name="Ng V."/>
            <person name="Clum A."/>
            <person name="Steindorff A."/>
            <person name="Ohm R.A."/>
            <person name="Martin F."/>
            <person name="Silar P."/>
            <person name="Natvig D.O."/>
            <person name="Lalanne C."/>
            <person name="Gautier V."/>
            <person name="Ament-Velasquez S.L."/>
            <person name="Kruys A."/>
            <person name="Hutchinson M.I."/>
            <person name="Powell A.J."/>
            <person name="Barry K."/>
            <person name="Miller A.N."/>
            <person name="Grigoriev I.V."/>
            <person name="Debuchy R."/>
            <person name="Gladieux P."/>
            <person name="Hiltunen Thoren M."/>
            <person name="Johannesson H."/>
        </authorList>
    </citation>
    <scope>NUCLEOTIDE SEQUENCE</scope>
    <source>
        <strain evidence="5">CBS 990.96</strain>
    </source>
</reference>
<feature type="domain" description="Clr5" evidence="4">
    <location>
        <begin position="10"/>
        <end position="60"/>
    </location>
</feature>
<evidence type="ECO:0000256" key="2">
    <source>
        <dbReference type="ARBA" id="ARBA00023043"/>
    </source>
</evidence>
<reference evidence="5" key="2">
    <citation type="submission" date="2023-05" db="EMBL/GenBank/DDBJ databases">
        <authorList>
            <consortium name="Lawrence Berkeley National Laboratory"/>
            <person name="Steindorff A."/>
            <person name="Hensen N."/>
            <person name="Bonometti L."/>
            <person name="Westerberg I."/>
            <person name="Brannstrom I.O."/>
            <person name="Guillou S."/>
            <person name="Cros-Aarteil S."/>
            <person name="Calhoun S."/>
            <person name="Haridas S."/>
            <person name="Kuo A."/>
            <person name="Mondo S."/>
            <person name="Pangilinan J."/>
            <person name="Riley R."/>
            <person name="Labutti K."/>
            <person name="Andreopoulos B."/>
            <person name="Lipzen A."/>
            <person name="Chen C."/>
            <person name="Yanf M."/>
            <person name="Daum C."/>
            <person name="Ng V."/>
            <person name="Clum A."/>
            <person name="Ohm R."/>
            <person name="Martin F."/>
            <person name="Silar P."/>
            <person name="Natvig D."/>
            <person name="Lalanne C."/>
            <person name="Gautier V."/>
            <person name="Ament-Velasquez S.L."/>
            <person name="Kruys A."/>
            <person name="Hutchinson M.I."/>
            <person name="Powell A.J."/>
            <person name="Barry K."/>
            <person name="Miller A.N."/>
            <person name="Grigoriev I.V."/>
            <person name="Debuchy R."/>
            <person name="Gladieux P."/>
            <person name="Thoren M.H."/>
            <person name="Johannesson H."/>
        </authorList>
    </citation>
    <scope>NUCLEOTIDE SEQUENCE</scope>
    <source>
        <strain evidence="5">CBS 990.96</strain>
    </source>
</reference>
<organism evidence="5 6">
    <name type="scientific">Podospora fimiseda</name>
    <dbReference type="NCBI Taxonomy" id="252190"/>
    <lineage>
        <taxon>Eukaryota</taxon>
        <taxon>Fungi</taxon>
        <taxon>Dikarya</taxon>
        <taxon>Ascomycota</taxon>
        <taxon>Pezizomycotina</taxon>
        <taxon>Sordariomycetes</taxon>
        <taxon>Sordariomycetidae</taxon>
        <taxon>Sordariales</taxon>
        <taxon>Podosporaceae</taxon>
        <taxon>Podospora</taxon>
    </lineage>
</organism>
<dbReference type="EMBL" id="MU865528">
    <property type="protein sequence ID" value="KAK4221635.1"/>
    <property type="molecule type" value="Genomic_DNA"/>
</dbReference>
<dbReference type="InterPro" id="IPR036770">
    <property type="entry name" value="Ankyrin_rpt-contain_sf"/>
</dbReference>
<keyword evidence="6" id="KW-1185">Reference proteome</keyword>
<proteinExistence type="predicted"/>
<dbReference type="PANTHER" id="PTHR24123:SF33">
    <property type="entry name" value="PROTEIN HOS4"/>
    <property type="match status" value="1"/>
</dbReference>
<dbReference type="SUPFAM" id="SSF48403">
    <property type="entry name" value="Ankyrin repeat"/>
    <property type="match status" value="3"/>
</dbReference>
<dbReference type="InterPro" id="IPR025676">
    <property type="entry name" value="Clr5_dom"/>
</dbReference>
<accession>A0AAN7BGJ5</accession>
<feature type="repeat" description="ANK" evidence="3">
    <location>
        <begin position="361"/>
        <end position="393"/>
    </location>
</feature>
<sequence length="1195" mass="132900">MGPSREPGRNWEQFKDVIYHLYITKEFYLNQVREEMETKHNLKATISMYRTQVEKWGFRKYLKDGARGKGNLGLLAQQYVAARRNGNLYFQGSLSKPVSPRTLRRRGVLPALLESHPEVYTDIPPTPSQFFSLVEINFELTSAERTLFTPSQLLNFSCLRPISQPFENISSANGDKMQITSRYKHAQSARFCVRLQRNIPSGYRVQSKTSRLVPDTFTLSSLDPSTRLFLETAFRLAIMGHDFPVIDFLHARGIGVHQVWRMNHCIPISLTAFEYACACGYLDLAVHLLEIGYPVQTHIPINSLVLAIAGWTQRTTGIETEGRDADWLVLFLLQLLDRGAEIDAPGLASTSLNASAQPRIYWHTPLTAASASCNTTLVRSLLERGANVDKVTPSGLTALAACLLAFPAQRSSDLGYDNSQCESSVIRTVTALLEAGADPNATIPCLYIKDRIGLRETNLLHLVAPCKKLTEVLRWYGARPLAYPADFFRAKSGVVLDRYFDLMIEGDVPVSDELLCFTVEKYEEGDSRWLQRIINTRALALPDKVKLLSRAIKFSDDGDVVEQLILQHLTIHEPQARSTYVRHETEVAELFQAACPRLSLQGLERINGGVLQAYGSGERVDIEIPGIRRGHLTHVALDTLPKMTGEVIHGSVVRGNFAMAEYLSSSLGLNINIITADCDTALNAAIRMGNAELVKSFLDSGAEQVMRAGGSCSCGADLYANALVAAAETGNSEFVKVFVSSRMHVLTIDLNERPGRLAHSELLREHQDHFCGCVSPLTAAILGGHYALVEFLMNLGASPNGKPVTILGQHTLHPVSPLAAAIISNRLDIAQWLLNKGASPVDSKAIAVIKMNLMLEFVQLLATHLRHGRSDPKSRAGALLLDTALRNFPRANGDLVPQARMVLQSLLTSNIAPINGNHKFNGNPPSPIYRALCQGLWALLPLFVDSGADCNSLLWYQDTQQSHRGLKATSVLRMAVEQNCDLHWVEFLLGVGAKDIQIPGIDNQLSVVELSEKKGNLRLKKLLLTRSLGLDFCPKPHRTALQQAVIDRDLHTVDLLFRYGIKENIHKWTLEEPQTPLELAVISDNLQIVEYLLQNGADANEREFYSEDNTSFTALQLAAKVGYVDIARILLRYHANADIKRVPAWDRPMDAAGEVFLSPLELAELYRRKEVKELLIEWQTRVGSIWSNMGFWFGN</sequence>
<gene>
    <name evidence="5" type="ORF">QBC38DRAFT_504727</name>
</gene>
<name>A0AAN7BGJ5_9PEZI</name>
<comment type="caution">
    <text evidence="5">The sequence shown here is derived from an EMBL/GenBank/DDBJ whole genome shotgun (WGS) entry which is preliminary data.</text>
</comment>
<dbReference type="InterPro" id="IPR002110">
    <property type="entry name" value="Ankyrin_rpt"/>
</dbReference>
<dbReference type="SMART" id="SM00248">
    <property type="entry name" value="ANK"/>
    <property type="match status" value="12"/>
</dbReference>
<evidence type="ECO:0000256" key="1">
    <source>
        <dbReference type="ARBA" id="ARBA00022737"/>
    </source>
</evidence>
<dbReference type="PROSITE" id="PS50088">
    <property type="entry name" value="ANK_REPEAT"/>
    <property type="match status" value="3"/>
</dbReference>
<feature type="repeat" description="ANK" evidence="3">
    <location>
        <begin position="1072"/>
        <end position="1104"/>
    </location>
</feature>
<dbReference type="Gene3D" id="1.25.40.20">
    <property type="entry name" value="Ankyrin repeat-containing domain"/>
    <property type="match status" value="3"/>
</dbReference>
<evidence type="ECO:0000313" key="5">
    <source>
        <dbReference type="EMBL" id="KAK4221635.1"/>
    </source>
</evidence>